<dbReference type="InterPro" id="IPR013783">
    <property type="entry name" value="Ig-like_fold"/>
</dbReference>
<organism evidence="2 3">
    <name type="scientific">Haloarcula vallismortis tailed virus 1</name>
    <dbReference type="NCBI Taxonomy" id="1262528"/>
    <lineage>
        <taxon>Viruses</taxon>
        <taxon>Duplodnaviria</taxon>
        <taxon>Heunggongvirae</taxon>
        <taxon>Uroviricota</taxon>
        <taxon>Caudoviricetes</taxon>
        <taxon>Thumleimavirales</taxon>
        <taxon>Druskaviridae</taxon>
        <taxon>Tredecimvirus</taxon>
        <taxon>Tredecimvirus thailandense</taxon>
        <taxon>Tredecimvirus HVTV1</taxon>
    </lineage>
</organism>
<protein>
    <recommendedName>
        <fullName evidence="1">CARDB domain-containing protein</fullName>
    </recommendedName>
</protein>
<feature type="domain" description="CARDB" evidence="1">
    <location>
        <begin position="191"/>
        <end position="267"/>
    </location>
</feature>
<keyword evidence="3" id="KW-1185">Reference proteome</keyword>
<dbReference type="InterPro" id="IPR011635">
    <property type="entry name" value="CARDB"/>
</dbReference>
<dbReference type="KEGG" id="vg:14477375"/>
<evidence type="ECO:0000313" key="2">
    <source>
        <dbReference type="EMBL" id="AGC34503.1"/>
    </source>
</evidence>
<dbReference type="Gene3D" id="2.60.40.10">
    <property type="entry name" value="Immunoglobulins"/>
    <property type="match status" value="1"/>
</dbReference>
<dbReference type="Proteomes" id="UP000011137">
    <property type="component" value="Segment"/>
</dbReference>
<dbReference type="EMBL" id="KC117377">
    <property type="protein sequence ID" value="AGC34503.1"/>
    <property type="molecule type" value="Genomic_DNA"/>
</dbReference>
<dbReference type="GeneID" id="14477375"/>
<gene>
    <name evidence="2" type="primary">134</name>
    <name evidence="2" type="ORF">HVTV1_134</name>
</gene>
<dbReference type="OrthoDB" id="24803at10239"/>
<evidence type="ECO:0000259" key="1">
    <source>
        <dbReference type="Pfam" id="PF07705"/>
    </source>
</evidence>
<accession>L7TJE2</accession>
<name>L7TJE2_9CAUD</name>
<reference evidence="2 3" key="1">
    <citation type="journal article" date="2013" name="J. Virol.">
        <title>Insights into head-tailed viruses infecting extremely halophilic archaea.</title>
        <authorList>
            <person name="Pietila M.K."/>
            <person name="Laurinmaki P."/>
            <person name="Russell D.A."/>
            <person name="Ko C.C."/>
            <person name="Jacobs-Sera D."/>
            <person name="Butcher S.J."/>
            <person name="Bamford D.H."/>
            <person name="Hendrix R.W."/>
        </authorList>
    </citation>
    <scope>NUCLEOTIDE SEQUENCE [LARGE SCALE GENOMIC DNA]</scope>
</reference>
<dbReference type="Pfam" id="PF07705">
    <property type="entry name" value="CARDB"/>
    <property type="match status" value="1"/>
</dbReference>
<evidence type="ECO:0000313" key="3">
    <source>
        <dbReference type="Proteomes" id="UP000011137"/>
    </source>
</evidence>
<sequence>MSELTEEKKLIWLGLKRPQSDTSVVHEELTKLQNNVGDFSTFQNDLDAYDLDGDGNDEDISNYTQFKTYLTDNGFSSTEADTFINRIQNNFTDEDSSGSTYDEFESYVENQASTFTELKNAFNSNTTIGTEQETDTGEQTAGIKFFENDGYTKDGVFAPAGSTEIFGNEIHLSQTGAPSADSADISYSNLAISNTTPVRYEEIDISADITNNGSRRGSVFAPLIEDGSVVSRKRVEIAAGATETVTFKRQYTEYESIEVTIKNLPTQTVVVIPEGLAIL</sequence>
<dbReference type="RefSeq" id="YP_007379039.1">
    <property type="nucleotide sequence ID" value="NC_020158.1"/>
</dbReference>
<proteinExistence type="predicted"/>